<dbReference type="Proteomes" id="UP000000552">
    <property type="component" value="Chromosome"/>
</dbReference>
<dbReference type="AlphaFoldDB" id="Q98AL2"/>
<gene>
    <name evidence="2" type="ordered locus">mlr5955</name>
</gene>
<evidence type="ECO:0000313" key="2">
    <source>
        <dbReference type="EMBL" id="BAB52314.1"/>
    </source>
</evidence>
<dbReference type="HOGENOM" id="CLU_3139973_0_0_5"/>
<accession>Q98AL2</accession>
<feature type="compositionally biased region" description="Polar residues" evidence="1">
    <location>
        <begin position="32"/>
        <end position="42"/>
    </location>
</feature>
<evidence type="ECO:0000313" key="3">
    <source>
        <dbReference type="Proteomes" id="UP000000552"/>
    </source>
</evidence>
<dbReference type="EMBL" id="BA000012">
    <property type="protein sequence ID" value="BAB52314.1"/>
    <property type="molecule type" value="Genomic_DNA"/>
</dbReference>
<name>Q98AL2_RHILO</name>
<sequence>MPQRRRSGTAAARYPGDQVLQEPPRPIWAEARSTSGPASASTPDYGARN</sequence>
<dbReference type="KEGG" id="mlo:mlr5955"/>
<organism evidence="2 3">
    <name type="scientific">Mesorhizobium japonicum (strain LMG 29417 / CECT 9101 / MAFF 303099)</name>
    <name type="common">Mesorhizobium loti (strain MAFF 303099)</name>
    <dbReference type="NCBI Taxonomy" id="266835"/>
    <lineage>
        <taxon>Bacteria</taxon>
        <taxon>Pseudomonadati</taxon>
        <taxon>Pseudomonadota</taxon>
        <taxon>Alphaproteobacteria</taxon>
        <taxon>Hyphomicrobiales</taxon>
        <taxon>Phyllobacteriaceae</taxon>
        <taxon>Mesorhizobium</taxon>
    </lineage>
</organism>
<proteinExistence type="predicted"/>
<feature type="region of interest" description="Disordered" evidence="1">
    <location>
        <begin position="1"/>
        <end position="49"/>
    </location>
</feature>
<protein>
    <submittedName>
        <fullName evidence="2">Mlr5955 protein</fullName>
    </submittedName>
</protein>
<evidence type="ECO:0000256" key="1">
    <source>
        <dbReference type="SAM" id="MobiDB-lite"/>
    </source>
</evidence>
<reference evidence="2 3" key="1">
    <citation type="journal article" date="2000" name="DNA Res.">
        <title>Complete genome structure of the nitrogen-fixing symbiotic bacterium Mesorhizobium loti.</title>
        <authorList>
            <person name="Kaneko T."/>
            <person name="Nakamura Y."/>
            <person name="Sato S."/>
            <person name="Asamizu E."/>
            <person name="Kato T."/>
            <person name="Sasamoto S."/>
            <person name="Watanabe A."/>
            <person name="Idesawa K."/>
            <person name="Ishikawa A."/>
            <person name="Kawashima K."/>
            <person name="Kimura T."/>
            <person name="Kishida Y."/>
            <person name="Kiyokawa C."/>
            <person name="Kohara M."/>
            <person name="Matsumoto M."/>
            <person name="Matsuno A."/>
            <person name="Mochizuki Y."/>
            <person name="Nakayama S."/>
            <person name="Nakazaki N."/>
            <person name="Shimpo S."/>
            <person name="Sugimoto M."/>
            <person name="Takeuchi C."/>
            <person name="Yamada M."/>
            <person name="Tabata S."/>
        </authorList>
    </citation>
    <scope>NUCLEOTIDE SEQUENCE [LARGE SCALE GENOMIC DNA]</scope>
    <source>
        <strain evidence="3">LMG 29417 / CECT 9101 / MAFF 303099</strain>
    </source>
</reference>